<sequence length="155" mass="17723">MKFRQRIAWLLLLLYLMATLVAVYYIFEISEQFNSLALKHVQDYHEVEVDKSVKSKERTGLDRKESDSRMGHSSMWTHLTDVPMAVWIAACLIPYLQIFFVILTCTKSEPKLSVTLLWPVYIYLGLRETLCGERGLGVSKAVNSPVSNGHVLVDT</sequence>
<feature type="transmembrane region" description="Helical" evidence="9">
    <location>
        <begin position="7"/>
        <end position="27"/>
    </location>
</feature>
<keyword evidence="5 9" id="KW-0472">Membrane</keyword>
<dbReference type="PANTHER" id="PTHR31925">
    <property type="entry name" value="TRANSMEMBRANE PROTEIN 251"/>
    <property type="match status" value="1"/>
</dbReference>
<keyword evidence="10" id="KW-1185">Reference proteome</keyword>
<evidence type="ECO:0000256" key="4">
    <source>
        <dbReference type="ARBA" id="ARBA00023034"/>
    </source>
</evidence>
<evidence type="ECO:0000256" key="6">
    <source>
        <dbReference type="ARBA" id="ARBA00034485"/>
    </source>
</evidence>
<name>A0A1S3I5R0_LINAN</name>
<dbReference type="GeneID" id="106160605"/>
<protein>
    <recommendedName>
        <fullName evidence="7">Lysosomal enzyme trafficking factor</fullName>
    </recommendedName>
    <alternativeName>
        <fullName evidence="8">Transmembrane protein 251</fullName>
    </alternativeName>
</protein>
<dbReference type="GO" id="GO:0000139">
    <property type="term" value="C:Golgi membrane"/>
    <property type="evidence" value="ECO:0007669"/>
    <property type="project" value="UniProtKB-SubCell"/>
</dbReference>
<evidence type="ECO:0000256" key="1">
    <source>
        <dbReference type="ARBA" id="ARBA00004653"/>
    </source>
</evidence>
<dbReference type="OMA" id="CILIACT"/>
<keyword evidence="2 9" id="KW-0812">Transmembrane</keyword>
<keyword evidence="3 9" id="KW-1133">Transmembrane helix</keyword>
<dbReference type="RefSeq" id="XP_013392709.1">
    <property type="nucleotide sequence ID" value="XM_013537255.1"/>
</dbReference>
<evidence type="ECO:0000256" key="5">
    <source>
        <dbReference type="ARBA" id="ARBA00023136"/>
    </source>
</evidence>
<evidence type="ECO:0000256" key="3">
    <source>
        <dbReference type="ARBA" id="ARBA00022989"/>
    </source>
</evidence>
<dbReference type="OrthoDB" id="6273523at2759"/>
<evidence type="ECO:0000313" key="10">
    <source>
        <dbReference type="Proteomes" id="UP000085678"/>
    </source>
</evidence>
<accession>A0A1S3I5R0</accession>
<gene>
    <name evidence="11" type="primary">LOC106160605</name>
</gene>
<dbReference type="AlphaFoldDB" id="A0A1S3I5R0"/>
<dbReference type="InParanoid" id="A0A1S3I5R0"/>
<comment type="subcellular location">
    <subcellularLocation>
        <location evidence="1">Golgi apparatus membrane</location>
        <topology evidence="1">Multi-pass membrane protein</topology>
    </subcellularLocation>
</comment>
<reference evidence="11" key="1">
    <citation type="submission" date="2025-08" db="UniProtKB">
        <authorList>
            <consortium name="RefSeq"/>
        </authorList>
    </citation>
    <scope>IDENTIFICATION</scope>
    <source>
        <tissue evidence="11">Gonads</tissue>
    </source>
</reference>
<evidence type="ECO:0000256" key="7">
    <source>
        <dbReference type="ARBA" id="ARBA00034539"/>
    </source>
</evidence>
<evidence type="ECO:0000256" key="2">
    <source>
        <dbReference type="ARBA" id="ARBA00022692"/>
    </source>
</evidence>
<dbReference type="PANTHER" id="PTHR31925:SF1">
    <property type="entry name" value="LYSOSOMAL ENZYME TRAFFICKING FACTOR"/>
    <property type="match status" value="1"/>
</dbReference>
<evidence type="ECO:0000256" key="9">
    <source>
        <dbReference type="SAM" id="Phobius"/>
    </source>
</evidence>
<evidence type="ECO:0000313" key="11">
    <source>
        <dbReference type="RefSeq" id="XP_013392709.1"/>
    </source>
</evidence>
<dbReference type="Pfam" id="PF15190">
    <property type="entry name" value="TMEM251"/>
    <property type="match status" value="1"/>
</dbReference>
<keyword evidence="4" id="KW-0333">Golgi apparatus</keyword>
<proteinExistence type="inferred from homology"/>
<dbReference type="KEGG" id="lak:106160605"/>
<comment type="similarity">
    <text evidence="6">Belongs to the LYSET family.</text>
</comment>
<dbReference type="InterPro" id="IPR028024">
    <property type="entry name" value="LYSET"/>
</dbReference>
<evidence type="ECO:0000256" key="8">
    <source>
        <dbReference type="ARBA" id="ARBA00034557"/>
    </source>
</evidence>
<dbReference type="Proteomes" id="UP000085678">
    <property type="component" value="Unplaced"/>
</dbReference>
<feature type="transmembrane region" description="Helical" evidence="9">
    <location>
        <begin position="84"/>
        <end position="103"/>
    </location>
</feature>
<organism evidence="10 11">
    <name type="scientific">Lingula anatina</name>
    <name type="common">Brachiopod</name>
    <name type="synonym">Lingula unguis</name>
    <dbReference type="NCBI Taxonomy" id="7574"/>
    <lineage>
        <taxon>Eukaryota</taxon>
        <taxon>Metazoa</taxon>
        <taxon>Spiralia</taxon>
        <taxon>Lophotrochozoa</taxon>
        <taxon>Brachiopoda</taxon>
        <taxon>Linguliformea</taxon>
        <taxon>Lingulata</taxon>
        <taxon>Lingulida</taxon>
        <taxon>Linguloidea</taxon>
        <taxon>Lingulidae</taxon>
        <taxon>Lingula</taxon>
    </lineage>
</organism>